<dbReference type="EMBL" id="RBQX01000105">
    <property type="protein sequence ID" value="RMQ18360.1"/>
    <property type="molecule type" value="Genomic_DNA"/>
</dbReference>
<evidence type="ECO:0000313" key="5">
    <source>
        <dbReference type="Proteomes" id="UP000272471"/>
    </source>
</evidence>
<organism evidence="4 5">
    <name type="scientific">Pseudomonas savastanoi pv. glycinea</name>
    <name type="common">Pseudomonas syringae pv. glycinea</name>
    <dbReference type="NCBI Taxonomy" id="318"/>
    <lineage>
        <taxon>Bacteria</taxon>
        <taxon>Pseudomonadati</taxon>
        <taxon>Pseudomonadota</taxon>
        <taxon>Gammaproteobacteria</taxon>
        <taxon>Pseudomonadales</taxon>
        <taxon>Pseudomonadaceae</taxon>
        <taxon>Pseudomonas</taxon>
    </lineage>
</organism>
<evidence type="ECO:0000259" key="1">
    <source>
        <dbReference type="PROSITE" id="PS50883"/>
    </source>
</evidence>
<gene>
    <name evidence="4" type="ORF">ALQ11_04351</name>
    <name evidence="3" type="ORF">ALQ41_101239</name>
    <name evidence="2" type="ORF">ALQ42_00517</name>
</gene>
<dbReference type="InterPro" id="IPR001633">
    <property type="entry name" value="EAL_dom"/>
</dbReference>
<dbReference type="Proteomes" id="UP000280599">
    <property type="component" value="Unassembled WGS sequence"/>
</dbReference>
<dbReference type="GO" id="GO:0071111">
    <property type="term" value="F:cyclic-guanylate-specific phosphodiesterase activity"/>
    <property type="evidence" value="ECO:0007669"/>
    <property type="project" value="InterPro"/>
</dbReference>
<dbReference type="PANTHER" id="PTHR33121:SF15">
    <property type="entry name" value="BLUE LIGHT- AND TEMPERATURE-REGULATED ANTIREPRESSOR BLUF"/>
    <property type="match status" value="1"/>
</dbReference>
<sequence>MLKIDMALARGIDQGFVRQTIVGATVLFANRLRIVLISEGIETREESAALSALGMLMQGYFFALPHLEALPEGAFGGVMSSLYV</sequence>
<dbReference type="PROSITE" id="PS50883">
    <property type="entry name" value="EAL"/>
    <property type="match status" value="1"/>
</dbReference>
<dbReference type="EMBL" id="RBPS01000281">
    <property type="protein sequence ID" value="RMO33235.1"/>
    <property type="molecule type" value="Genomic_DNA"/>
</dbReference>
<reference evidence="5 6" key="1">
    <citation type="submission" date="2018-08" db="EMBL/GenBank/DDBJ databases">
        <title>Recombination of ecologically and evolutionarily significant loci maintains genetic cohesion in the Pseudomonas syringae species complex.</title>
        <authorList>
            <person name="Dillon M."/>
            <person name="Thakur S."/>
            <person name="Almeida R.N.D."/>
            <person name="Weir B.S."/>
            <person name="Guttman D.S."/>
        </authorList>
    </citation>
    <scope>NUCLEOTIDE SEQUENCE [LARGE SCALE GENOMIC DNA]</scope>
    <source>
        <strain evidence="4 5">ICMP 4182</strain>
        <strain evidence="2 6">ICMP 6372</strain>
        <strain evidence="3 7">ICMP 867</strain>
    </source>
</reference>
<evidence type="ECO:0000313" key="6">
    <source>
        <dbReference type="Proteomes" id="UP000273536"/>
    </source>
</evidence>
<dbReference type="Proteomes" id="UP000272471">
    <property type="component" value="Unassembled WGS sequence"/>
</dbReference>
<dbReference type="RefSeq" id="WP_327393400.1">
    <property type="nucleotide sequence ID" value="NZ_LGLL01000048.1"/>
</dbReference>
<comment type="caution">
    <text evidence="4">The sequence shown here is derived from an EMBL/GenBank/DDBJ whole genome shotgun (WGS) entry which is preliminary data.</text>
</comment>
<name>A0A0P9RUP9_PSESG</name>
<dbReference type="Proteomes" id="UP000273536">
    <property type="component" value="Unassembled WGS sequence"/>
</dbReference>
<evidence type="ECO:0000313" key="4">
    <source>
        <dbReference type="EMBL" id="RMQ18360.1"/>
    </source>
</evidence>
<evidence type="ECO:0000313" key="7">
    <source>
        <dbReference type="Proteomes" id="UP000280599"/>
    </source>
</evidence>
<evidence type="ECO:0000313" key="2">
    <source>
        <dbReference type="EMBL" id="RMO33235.1"/>
    </source>
</evidence>
<accession>A0A0P9RUP9</accession>
<dbReference type="InterPro" id="IPR050706">
    <property type="entry name" value="Cyclic-di-GMP_PDE-like"/>
</dbReference>
<evidence type="ECO:0000313" key="3">
    <source>
        <dbReference type="EMBL" id="RMO42104.1"/>
    </source>
</evidence>
<feature type="domain" description="EAL" evidence="1">
    <location>
        <begin position="1"/>
        <end position="79"/>
    </location>
</feature>
<dbReference type="Pfam" id="PF00563">
    <property type="entry name" value="EAL"/>
    <property type="match status" value="1"/>
</dbReference>
<protein>
    <submittedName>
        <fullName evidence="4">Diguanylate phosphodiesterase</fullName>
    </submittedName>
</protein>
<dbReference type="PANTHER" id="PTHR33121">
    <property type="entry name" value="CYCLIC DI-GMP PHOSPHODIESTERASE PDEF"/>
    <property type="match status" value="1"/>
</dbReference>
<proteinExistence type="predicted"/>
<dbReference type="AlphaFoldDB" id="A0A0P9RUP9"/>
<dbReference type="Gene3D" id="3.20.20.450">
    <property type="entry name" value="EAL domain"/>
    <property type="match status" value="1"/>
</dbReference>
<dbReference type="InterPro" id="IPR035919">
    <property type="entry name" value="EAL_sf"/>
</dbReference>
<dbReference type="EMBL" id="RBPT01000337">
    <property type="protein sequence ID" value="RMO42104.1"/>
    <property type="molecule type" value="Genomic_DNA"/>
</dbReference>
<dbReference type="SUPFAM" id="SSF141868">
    <property type="entry name" value="EAL domain-like"/>
    <property type="match status" value="1"/>
</dbReference>